<dbReference type="EMBL" id="FOXA01000009">
    <property type="protein sequence ID" value="SFP61476.1"/>
    <property type="molecule type" value="Genomic_DNA"/>
</dbReference>
<dbReference type="SUPFAM" id="SSF50249">
    <property type="entry name" value="Nucleic acid-binding proteins"/>
    <property type="match status" value="1"/>
</dbReference>
<dbReference type="InterPro" id="IPR012340">
    <property type="entry name" value="NA-bd_OB-fold"/>
</dbReference>
<dbReference type="CDD" id="cd00552">
    <property type="entry name" value="RaiA"/>
    <property type="match status" value="1"/>
</dbReference>
<organism evidence="2 3">
    <name type="scientific">Tranquillimonas alkanivorans</name>
    <dbReference type="NCBI Taxonomy" id="441119"/>
    <lineage>
        <taxon>Bacteria</taxon>
        <taxon>Pseudomonadati</taxon>
        <taxon>Pseudomonadota</taxon>
        <taxon>Alphaproteobacteria</taxon>
        <taxon>Rhodobacterales</taxon>
        <taxon>Roseobacteraceae</taxon>
        <taxon>Tranquillimonas</taxon>
    </lineage>
</organism>
<proteinExistence type="predicted"/>
<sequence length="194" mass="22120">MDVPLEIAWHNVAKSDALEEAIRDRVDKLHRYFKHINSVHVVVDMPHRSQHAKKDYHVRIETRVPGDELVVSNDPHKRGNHYDPYIAMRDAFDAMDRQLEGFSQRVRGDVKTLEGQPQGRVVRKFETYGFVEATDGQEYWFNETAVVQGEFDDLKEGDSVELSISESIGAMGPQASMVRPIGPMELMGEVPSRT</sequence>
<protein>
    <submittedName>
        <fullName evidence="2">Ribosomal subunit interface protein</fullName>
    </submittedName>
</protein>
<dbReference type="AlphaFoldDB" id="A0A1I5RU47"/>
<dbReference type="InterPro" id="IPR002059">
    <property type="entry name" value="CSP_DNA-bd"/>
</dbReference>
<evidence type="ECO:0000259" key="1">
    <source>
        <dbReference type="Pfam" id="PF00313"/>
    </source>
</evidence>
<feature type="domain" description="CSD" evidence="1">
    <location>
        <begin position="122"/>
        <end position="180"/>
    </location>
</feature>
<dbReference type="InterPro" id="IPR003489">
    <property type="entry name" value="RHF/RaiA"/>
</dbReference>
<evidence type="ECO:0000313" key="3">
    <source>
        <dbReference type="Proteomes" id="UP000199356"/>
    </source>
</evidence>
<name>A0A1I5RU47_9RHOB</name>
<reference evidence="2 3" key="1">
    <citation type="submission" date="2016-10" db="EMBL/GenBank/DDBJ databases">
        <authorList>
            <person name="de Groot N.N."/>
        </authorList>
    </citation>
    <scope>NUCLEOTIDE SEQUENCE [LARGE SCALE GENOMIC DNA]</scope>
    <source>
        <strain evidence="2 3">DSM 19547</strain>
    </source>
</reference>
<dbReference type="SUPFAM" id="SSF69754">
    <property type="entry name" value="Ribosome binding protein Y (YfiA homologue)"/>
    <property type="match status" value="1"/>
</dbReference>
<dbReference type="InterPro" id="IPR036567">
    <property type="entry name" value="RHF-like"/>
</dbReference>
<dbReference type="Proteomes" id="UP000199356">
    <property type="component" value="Unassembled WGS sequence"/>
</dbReference>
<dbReference type="Pfam" id="PF00313">
    <property type="entry name" value="CSD"/>
    <property type="match status" value="1"/>
</dbReference>
<dbReference type="STRING" id="441119.SAMN04488047_10969"/>
<dbReference type="Gene3D" id="3.30.160.100">
    <property type="entry name" value="Ribosome hibernation promotion factor-like"/>
    <property type="match status" value="1"/>
</dbReference>
<gene>
    <name evidence="2" type="ORF">SAMN04488047_10969</name>
</gene>
<keyword evidence="3" id="KW-1185">Reference proteome</keyword>
<dbReference type="Pfam" id="PF02482">
    <property type="entry name" value="Ribosomal_S30AE"/>
    <property type="match status" value="1"/>
</dbReference>
<evidence type="ECO:0000313" key="2">
    <source>
        <dbReference type="EMBL" id="SFP61476.1"/>
    </source>
</evidence>
<dbReference type="Gene3D" id="2.40.50.140">
    <property type="entry name" value="Nucleic acid-binding proteins"/>
    <property type="match status" value="1"/>
</dbReference>
<accession>A0A1I5RU47</accession>
<dbReference type="RefSeq" id="WP_093422246.1">
    <property type="nucleotide sequence ID" value="NZ_FOXA01000009.1"/>
</dbReference>
<dbReference type="OrthoDB" id="9782252at2"/>
<dbReference type="GO" id="GO:0003676">
    <property type="term" value="F:nucleic acid binding"/>
    <property type="evidence" value="ECO:0007669"/>
    <property type="project" value="InterPro"/>
</dbReference>